<dbReference type="PRINTS" id="PR00344">
    <property type="entry name" value="BCTRLSENSOR"/>
</dbReference>
<dbReference type="STRING" id="388408.LAX5112_00194"/>
<dbReference type="InterPro" id="IPR003661">
    <property type="entry name" value="HisK_dim/P_dom"/>
</dbReference>
<dbReference type="Pfam" id="PF02518">
    <property type="entry name" value="HATPase_c"/>
    <property type="match status" value="1"/>
</dbReference>
<dbReference type="PROSITE" id="PS50109">
    <property type="entry name" value="HIS_KIN"/>
    <property type="match status" value="1"/>
</dbReference>
<dbReference type="InterPro" id="IPR003594">
    <property type="entry name" value="HATPase_dom"/>
</dbReference>
<dbReference type="Gene3D" id="3.30.565.10">
    <property type="entry name" value="Histidine kinase-like ATPase, C-terminal domain"/>
    <property type="match status" value="1"/>
</dbReference>
<organism evidence="7 8">
    <name type="scientific">Roseibium alexandrii</name>
    <dbReference type="NCBI Taxonomy" id="388408"/>
    <lineage>
        <taxon>Bacteria</taxon>
        <taxon>Pseudomonadati</taxon>
        <taxon>Pseudomonadota</taxon>
        <taxon>Alphaproteobacteria</taxon>
        <taxon>Hyphomicrobiales</taxon>
        <taxon>Stappiaceae</taxon>
        <taxon>Roseibium</taxon>
    </lineage>
</organism>
<dbReference type="EC" id="2.7.13.3" evidence="2"/>
<evidence type="ECO:0000256" key="5">
    <source>
        <dbReference type="SAM" id="Phobius"/>
    </source>
</evidence>
<dbReference type="GO" id="GO:0000155">
    <property type="term" value="F:phosphorelay sensor kinase activity"/>
    <property type="evidence" value="ECO:0007669"/>
    <property type="project" value="InterPro"/>
</dbReference>
<gene>
    <name evidence="7" type="primary">virA</name>
    <name evidence="7" type="ORF">LAX5112_00194</name>
</gene>
<dbReference type="Proteomes" id="UP000053235">
    <property type="component" value="Unassembled WGS sequence"/>
</dbReference>
<feature type="transmembrane region" description="Helical" evidence="5">
    <location>
        <begin position="154"/>
        <end position="176"/>
    </location>
</feature>
<keyword evidence="5" id="KW-0472">Membrane</keyword>
<evidence type="ECO:0000259" key="6">
    <source>
        <dbReference type="PROSITE" id="PS50109"/>
    </source>
</evidence>
<dbReference type="InterPro" id="IPR005467">
    <property type="entry name" value="His_kinase_dom"/>
</dbReference>
<evidence type="ECO:0000256" key="2">
    <source>
        <dbReference type="ARBA" id="ARBA00012438"/>
    </source>
</evidence>
<feature type="domain" description="Histidine kinase" evidence="6">
    <location>
        <begin position="278"/>
        <end position="518"/>
    </location>
</feature>
<dbReference type="PANTHER" id="PTHR43065:SF47">
    <property type="match status" value="1"/>
</dbReference>
<evidence type="ECO:0000256" key="1">
    <source>
        <dbReference type="ARBA" id="ARBA00000085"/>
    </source>
</evidence>
<dbReference type="CDD" id="cd00082">
    <property type="entry name" value="HisKA"/>
    <property type="match status" value="1"/>
</dbReference>
<feature type="transmembrane region" description="Helical" evidence="5">
    <location>
        <begin position="25"/>
        <end position="45"/>
    </location>
</feature>
<keyword evidence="4" id="KW-0175">Coiled coil</keyword>
<dbReference type="SMART" id="SM00388">
    <property type="entry name" value="HisKA"/>
    <property type="match status" value="1"/>
</dbReference>
<dbReference type="InterPro" id="IPR004358">
    <property type="entry name" value="Sig_transdc_His_kin-like_C"/>
</dbReference>
<dbReference type="CDD" id="cd00075">
    <property type="entry name" value="HATPase"/>
    <property type="match status" value="1"/>
</dbReference>
<dbReference type="SMART" id="SM00387">
    <property type="entry name" value="HATPase_c"/>
    <property type="match status" value="1"/>
</dbReference>
<keyword evidence="3" id="KW-0597">Phosphoprotein</keyword>
<evidence type="ECO:0000313" key="8">
    <source>
        <dbReference type="Proteomes" id="UP000053235"/>
    </source>
</evidence>
<comment type="catalytic activity">
    <reaction evidence="1">
        <text>ATP + protein L-histidine = ADP + protein N-phospho-L-histidine.</text>
        <dbReference type="EC" id="2.7.13.3"/>
    </reaction>
</comment>
<sequence length="533" mass="58601">MSSSASTSLPFAASEMGRNSLSRTFIVYTLGLFAVLGIIFIGILTKITWDASHARAIRVTEAFFQATKRPFERAIWTVNADATLQLIRGLESLDVVEKVWVETPDTGNFGDPLADDRRQSALSYTLNSPSTILHKDMIGQVFIMIDRNSISYEIISTVGLIVTAIIAYLLVLAFVIRSIFHRLIGLPLSEIVAYLSTPRLIEDPPTEALMPGRADEIGILASSLQSMVQRRHLDLQKIQEYQTNLEELVTHRTEQLKLVQEELIQADNLAALGSLVAGVSHELNTPLGNALMAATTIKDSATHLDDELERQTLSKEALENEVARISETASIIEKTLARARELVGNFRQVAVDRQSEKKRAFNFDHIIRETIATLQPTLQKTPFKLELDLDGDQVIDSYPGAVSQLVSNFVENAVKHAYEGKEHGTIRLSSSIENRSKGAGAAGRTIVFKCRDDGVGIPDKNLKKVFEPFFTTKFGKGGSGLGMAICYQLATEALNGTISVSSKVGHGTEFTVEIPVTEPQKKKAHITTTTKVH</sequence>
<feature type="coiled-coil region" evidence="4">
    <location>
        <begin position="301"/>
        <end position="335"/>
    </location>
</feature>
<dbReference type="InterPro" id="IPR036097">
    <property type="entry name" value="HisK_dim/P_sf"/>
</dbReference>
<evidence type="ECO:0000256" key="4">
    <source>
        <dbReference type="SAM" id="Coils"/>
    </source>
</evidence>
<dbReference type="SUPFAM" id="SSF47384">
    <property type="entry name" value="Homodimeric domain of signal transducing histidine kinase"/>
    <property type="match status" value="1"/>
</dbReference>
<reference evidence="8" key="1">
    <citation type="submission" date="2015-07" db="EMBL/GenBank/DDBJ databases">
        <authorList>
            <person name="Rodrigo-Torres Lidia"/>
            <person name="Arahal R.David."/>
        </authorList>
    </citation>
    <scope>NUCLEOTIDE SEQUENCE [LARGE SCALE GENOMIC DNA]</scope>
    <source>
        <strain evidence="8">CECT 5112</strain>
    </source>
</reference>
<name>A0A0M6ZRK7_9HYPH</name>
<dbReference type="Gene3D" id="1.10.287.130">
    <property type="match status" value="1"/>
</dbReference>
<evidence type="ECO:0000256" key="3">
    <source>
        <dbReference type="ARBA" id="ARBA00022553"/>
    </source>
</evidence>
<keyword evidence="5" id="KW-1133">Transmembrane helix</keyword>
<protein>
    <recommendedName>
        <fullName evidence="2">histidine kinase</fullName>
        <ecNumber evidence="2">2.7.13.3</ecNumber>
    </recommendedName>
</protein>
<keyword evidence="8" id="KW-1185">Reference proteome</keyword>
<proteinExistence type="predicted"/>
<dbReference type="EMBL" id="CXWD01000001">
    <property type="protein sequence ID" value="CTQ64144.1"/>
    <property type="molecule type" value="Genomic_DNA"/>
</dbReference>
<accession>A0A0M6ZRK7</accession>
<dbReference type="AlphaFoldDB" id="A0A0M6ZRK7"/>
<keyword evidence="5" id="KW-0812">Transmembrane</keyword>
<keyword evidence="7" id="KW-0808">Transferase</keyword>
<evidence type="ECO:0000313" key="7">
    <source>
        <dbReference type="EMBL" id="CTQ64144.1"/>
    </source>
</evidence>
<dbReference type="SUPFAM" id="SSF55874">
    <property type="entry name" value="ATPase domain of HSP90 chaperone/DNA topoisomerase II/histidine kinase"/>
    <property type="match status" value="1"/>
</dbReference>
<dbReference type="PANTHER" id="PTHR43065">
    <property type="entry name" value="SENSOR HISTIDINE KINASE"/>
    <property type="match status" value="1"/>
</dbReference>
<dbReference type="InterPro" id="IPR036890">
    <property type="entry name" value="HATPase_C_sf"/>
</dbReference>